<protein>
    <submittedName>
        <fullName evidence="2">Quinol monooxygenase YgiN</fullName>
    </submittedName>
</protein>
<reference evidence="2 3" key="1">
    <citation type="submission" date="2023-07" db="EMBL/GenBank/DDBJ databases">
        <title>Sorghum-associated microbial communities from plants grown in Nebraska, USA.</title>
        <authorList>
            <person name="Schachtman D."/>
        </authorList>
    </citation>
    <scope>NUCLEOTIDE SEQUENCE [LARGE SCALE GENOMIC DNA]</scope>
    <source>
        <strain evidence="2 3">4256</strain>
    </source>
</reference>
<dbReference type="GO" id="GO:0004497">
    <property type="term" value="F:monooxygenase activity"/>
    <property type="evidence" value="ECO:0007669"/>
    <property type="project" value="UniProtKB-KW"/>
</dbReference>
<comment type="caution">
    <text evidence="2">The sequence shown here is derived from an EMBL/GenBank/DDBJ whole genome shotgun (WGS) entry which is preliminary data.</text>
</comment>
<dbReference type="Gene3D" id="3.30.70.100">
    <property type="match status" value="1"/>
</dbReference>
<dbReference type="SUPFAM" id="SSF54909">
    <property type="entry name" value="Dimeric alpha+beta barrel"/>
    <property type="match status" value="1"/>
</dbReference>
<gene>
    <name evidence="2" type="ORF">J2W40_000712</name>
</gene>
<dbReference type="RefSeq" id="WP_310222026.1">
    <property type="nucleotide sequence ID" value="NZ_JAVDWV010000003.1"/>
</dbReference>
<proteinExistence type="predicted"/>
<evidence type="ECO:0000259" key="1">
    <source>
        <dbReference type="PROSITE" id="PS51725"/>
    </source>
</evidence>
<dbReference type="Proteomes" id="UP001267638">
    <property type="component" value="Unassembled WGS sequence"/>
</dbReference>
<name>A0ABU1WXW0_SPHXE</name>
<organism evidence="2 3">
    <name type="scientific">Sphingobium xenophagum</name>
    <dbReference type="NCBI Taxonomy" id="121428"/>
    <lineage>
        <taxon>Bacteria</taxon>
        <taxon>Pseudomonadati</taxon>
        <taxon>Pseudomonadota</taxon>
        <taxon>Alphaproteobacteria</taxon>
        <taxon>Sphingomonadales</taxon>
        <taxon>Sphingomonadaceae</taxon>
        <taxon>Sphingobium</taxon>
    </lineage>
</organism>
<dbReference type="PROSITE" id="PS51725">
    <property type="entry name" value="ABM"/>
    <property type="match status" value="1"/>
</dbReference>
<evidence type="ECO:0000313" key="2">
    <source>
        <dbReference type="EMBL" id="MDR7153909.1"/>
    </source>
</evidence>
<accession>A0ABU1WXW0</accession>
<feature type="domain" description="ABM" evidence="1">
    <location>
        <begin position="2"/>
        <end position="92"/>
    </location>
</feature>
<dbReference type="InterPro" id="IPR011008">
    <property type="entry name" value="Dimeric_a/b-barrel"/>
</dbReference>
<dbReference type="Pfam" id="PF03992">
    <property type="entry name" value="ABM"/>
    <property type="match status" value="1"/>
</dbReference>
<dbReference type="InterPro" id="IPR007138">
    <property type="entry name" value="ABM_dom"/>
</dbReference>
<sequence length="99" mass="10847">MIKEIARIDIDPAKAAAFEAAVAQAQPHFRAAPGCRSFALERAVDRSGHYLLVVGWDSIDAHMVDFRASDGFQAWRALVGPFFTATPDVFHIETAIDGF</sequence>
<keyword evidence="2" id="KW-0560">Oxidoreductase</keyword>
<dbReference type="EMBL" id="JAVDWV010000003">
    <property type="protein sequence ID" value="MDR7153909.1"/>
    <property type="molecule type" value="Genomic_DNA"/>
</dbReference>
<keyword evidence="2" id="KW-0503">Monooxygenase</keyword>
<evidence type="ECO:0000313" key="3">
    <source>
        <dbReference type="Proteomes" id="UP001267638"/>
    </source>
</evidence>
<keyword evidence="3" id="KW-1185">Reference proteome</keyword>